<evidence type="ECO:0000256" key="1">
    <source>
        <dbReference type="ARBA" id="ARBA00004651"/>
    </source>
</evidence>
<feature type="transmembrane region" description="Helical" evidence="8">
    <location>
        <begin position="350"/>
        <end position="371"/>
    </location>
</feature>
<reference evidence="9 10" key="1">
    <citation type="journal article" date="2019" name="Int. J. Syst. Evol. Microbiol.">
        <title>The Global Catalogue of Microorganisms (GCM) 10K type strain sequencing project: providing services to taxonomists for standard genome sequencing and annotation.</title>
        <authorList>
            <consortium name="The Broad Institute Genomics Platform"/>
            <consortium name="The Broad Institute Genome Sequencing Center for Infectious Disease"/>
            <person name="Wu L."/>
            <person name="Ma J."/>
        </authorList>
    </citation>
    <scope>NUCLEOTIDE SEQUENCE [LARGE SCALE GENOMIC DNA]</scope>
    <source>
        <strain evidence="9 10">JCM 15900</strain>
    </source>
</reference>
<dbReference type="Proteomes" id="UP001500984">
    <property type="component" value="Unassembled WGS sequence"/>
</dbReference>
<accession>A0ABN2WL94</accession>
<feature type="region of interest" description="Disordered" evidence="7">
    <location>
        <begin position="218"/>
        <end position="294"/>
    </location>
</feature>
<gene>
    <name evidence="9" type="ORF">GCM10009823_13330</name>
</gene>
<feature type="transmembrane region" description="Helical" evidence="8">
    <location>
        <begin position="37"/>
        <end position="57"/>
    </location>
</feature>
<sequence>MKPFHHVVVNTALANMTTSYLWFALTFWVYLETRNVAVSAVIGAGYMGFVSVFSLVFGTIVDHNRKKKVMVMAAVATLLAYLLACGVWLVSDRSALVSLSSPAFWLFAVIILAGSVVEQMRNIALSTTVTLLVPEGERDRANGLVGMVQGLAFFVTSVFSGLSIGFLGMGPTLWIATGLTALAFLHLLPIRIPEDRIVTAAEAQEAIAAEAGAGEAGAGEAGAREAGAGTGQAGATEAGAGSGGADAREAGAGTAPPGATGAGPAEGGAAGRDAEAGAGGTGAGAAGPGAASPGAIEASAAGASAAAQVSPAAQASPAAPLAPTSPAGHRKVSKMDLAGSIRTIRAIPGLTALILFACFNNFVGGTFMALMDPYGLELFSPQVWGIVLGVTSLGFVVGGGVVARTGLGGNPVRTLLLLNLLVAGIGMTFTLREWWWLFAVGMFVFMALMPAAEAAEQTILQRVVPFHRQGRVFGLAQSVETAASPVSAFFVGIIAQQTVIPWVDSPAGREALGWLLGAGNARGMALMFVGAGLIMLVVVLLAFLTPQYRGLSTYYGSTRQDLTGAGGSAGAGAEAGVGTVPKAGVGTAPEAGAGAKTISGADASAPSGSTATEPHGPTGRSPGPRTG</sequence>
<evidence type="ECO:0008006" key="11">
    <source>
        <dbReference type="Google" id="ProtNLM"/>
    </source>
</evidence>
<keyword evidence="10" id="KW-1185">Reference proteome</keyword>
<dbReference type="Gene3D" id="1.20.1250.20">
    <property type="entry name" value="MFS general substrate transporter like domains"/>
    <property type="match status" value="2"/>
</dbReference>
<evidence type="ECO:0000256" key="3">
    <source>
        <dbReference type="ARBA" id="ARBA00022475"/>
    </source>
</evidence>
<keyword evidence="6 8" id="KW-0472">Membrane</keyword>
<dbReference type="Pfam" id="PF07690">
    <property type="entry name" value="MFS_1"/>
    <property type="match status" value="1"/>
</dbReference>
<evidence type="ECO:0000313" key="10">
    <source>
        <dbReference type="Proteomes" id="UP001500984"/>
    </source>
</evidence>
<feature type="transmembrane region" description="Helical" evidence="8">
    <location>
        <begin position="96"/>
        <end position="117"/>
    </location>
</feature>
<keyword evidence="4 8" id="KW-0812">Transmembrane</keyword>
<feature type="transmembrane region" description="Helical" evidence="8">
    <location>
        <begin position="173"/>
        <end position="190"/>
    </location>
</feature>
<dbReference type="EMBL" id="BAAAPZ010000004">
    <property type="protein sequence ID" value="GAA2094361.1"/>
    <property type="molecule type" value="Genomic_DNA"/>
</dbReference>
<name>A0ABN2WL94_9MICO</name>
<comment type="caution">
    <text evidence="9">The sequence shown here is derived from an EMBL/GenBank/DDBJ whole genome shotgun (WGS) entry which is preliminary data.</text>
</comment>
<feature type="transmembrane region" description="Helical" evidence="8">
    <location>
        <begin position="69"/>
        <end position="90"/>
    </location>
</feature>
<feature type="transmembrane region" description="Helical" evidence="8">
    <location>
        <begin position="12"/>
        <end position="31"/>
    </location>
</feature>
<comment type="subcellular location">
    <subcellularLocation>
        <location evidence="1">Cell membrane</location>
        <topology evidence="1">Multi-pass membrane protein</topology>
    </subcellularLocation>
</comment>
<evidence type="ECO:0000256" key="5">
    <source>
        <dbReference type="ARBA" id="ARBA00022989"/>
    </source>
</evidence>
<feature type="compositionally biased region" description="Low complexity" evidence="7">
    <location>
        <begin position="614"/>
        <end position="627"/>
    </location>
</feature>
<feature type="compositionally biased region" description="Low complexity" evidence="7">
    <location>
        <begin position="250"/>
        <end position="259"/>
    </location>
</feature>
<feature type="compositionally biased region" description="Gly residues" evidence="7">
    <location>
        <begin position="260"/>
        <end position="270"/>
    </location>
</feature>
<evidence type="ECO:0000256" key="4">
    <source>
        <dbReference type="ARBA" id="ARBA00022692"/>
    </source>
</evidence>
<keyword evidence="5 8" id="KW-1133">Transmembrane helix</keyword>
<feature type="transmembrane region" description="Helical" evidence="8">
    <location>
        <begin position="524"/>
        <end position="544"/>
    </location>
</feature>
<protein>
    <recommendedName>
        <fullName evidence="11">MFS transporter</fullName>
    </recommendedName>
</protein>
<keyword evidence="3" id="KW-1003">Cell membrane</keyword>
<feature type="transmembrane region" description="Helical" evidence="8">
    <location>
        <begin position="383"/>
        <end position="403"/>
    </location>
</feature>
<organism evidence="9 10">
    <name type="scientific">Brevibacterium salitolerans</name>
    <dbReference type="NCBI Taxonomy" id="1403566"/>
    <lineage>
        <taxon>Bacteria</taxon>
        <taxon>Bacillati</taxon>
        <taxon>Actinomycetota</taxon>
        <taxon>Actinomycetes</taxon>
        <taxon>Micrococcales</taxon>
        <taxon>Brevibacteriaceae</taxon>
        <taxon>Brevibacterium</taxon>
    </lineage>
</organism>
<dbReference type="PANTHER" id="PTHR43266:SF2">
    <property type="entry name" value="MAJOR FACILITATOR SUPERFAMILY (MFS) PROFILE DOMAIN-CONTAINING PROTEIN"/>
    <property type="match status" value="1"/>
</dbReference>
<evidence type="ECO:0000313" key="9">
    <source>
        <dbReference type="EMBL" id="GAA2094361.1"/>
    </source>
</evidence>
<proteinExistence type="predicted"/>
<dbReference type="SUPFAM" id="SSF103473">
    <property type="entry name" value="MFS general substrate transporter"/>
    <property type="match status" value="1"/>
</dbReference>
<keyword evidence="2" id="KW-0813">Transport</keyword>
<feature type="region of interest" description="Disordered" evidence="7">
    <location>
        <begin position="580"/>
        <end position="627"/>
    </location>
</feature>
<evidence type="ECO:0000256" key="7">
    <source>
        <dbReference type="SAM" id="MobiDB-lite"/>
    </source>
</evidence>
<evidence type="ECO:0000256" key="8">
    <source>
        <dbReference type="SAM" id="Phobius"/>
    </source>
</evidence>
<feature type="transmembrane region" description="Helical" evidence="8">
    <location>
        <begin position="144"/>
        <end position="167"/>
    </location>
</feature>
<dbReference type="RefSeq" id="WP_344336447.1">
    <property type="nucleotide sequence ID" value="NZ_BAAAPZ010000004.1"/>
</dbReference>
<evidence type="ECO:0000256" key="2">
    <source>
        <dbReference type="ARBA" id="ARBA00022448"/>
    </source>
</evidence>
<feature type="compositionally biased region" description="Gly residues" evidence="7">
    <location>
        <begin position="277"/>
        <end position="287"/>
    </location>
</feature>
<dbReference type="InterPro" id="IPR011701">
    <property type="entry name" value="MFS"/>
</dbReference>
<feature type="transmembrane region" description="Helical" evidence="8">
    <location>
        <begin position="410"/>
        <end position="429"/>
    </location>
</feature>
<dbReference type="PANTHER" id="PTHR43266">
    <property type="entry name" value="MACROLIDE-EFFLUX PROTEIN"/>
    <property type="match status" value="1"/>
</dbReference>
<evidence type="ECO:0000256" key="6">
    <source>
        <dbReference type="ARBA" id="ARBA00023136"/>
    </source>
</evidence>
<dbReference type="InterPro" id="IPR036259">
    <property type="entry name" value="MFS_trans_sf"/>
</dbReference>